<gene>
    <name evidence="1" type="ORF">METZ01_LOCUS131607</name>
</gene>
<dbReference type="AlphaFoldDB" id="A0A381YQD1"/>
<name>A0A381YQD1_9ZZZZ</name>
<protein>
    <submittedName>
        <fullName evidence="1">Uncharacterized protein</fullName>
    </submittedName>
</protein>
<proteinExistence type="predicted"/>
<organism evidence="1">
    <name type="scientific">marine metagenome</name>
    <dbReference type="NCBI Taxonomy" id="408172"/>
    <lineage>
        <taxon>unclassified sequences</taxon>
        <taxon>metagenomes</taxon>
        <taxon>ecological metagenomes</taxon>
    </lineage>
</organism>
<reference evidence="1" key="1">
    <citation type="submission" date="2018-05" db="EMBL/GenBank/DDBJ databases">
        <authorList>
            <person name="Lanie J.A."/>
            <person name="Ng W.-L."/>
            <person name="Kazmierczak K.M."/>
            <person name="Andrzejewski T.M."/>
            <person name="Davidsen T.M."/>
            <person name="Wayne K.J."/>
            <person name="Tettelin H."/>
            <person name="Glass J.I."/>
            <person name="Rusch D."/>
            <person name="Podicherti R."/>
            <person name="Tsui H.-C.T."/>
            <person name="Winkler M.E."/>
        </authorList>
    </citation>
    <scope>NUCLEOTIDE SEQUENCE</scope>
</reference>
<feature type="non-terminal residue" evidence="1">
    <location>
        <position position="54"/>
    </location>
</feature>
<dbReference type="EMBL" id="UINC01018695">
    <property type="protein sequence ID" value="SVA78753.1"/>
    <property type="molecule type" value="Genomic_DNA"/>
</dbReference>
<accession>A0A381YQD1</accession>
<sequence>MTKLMKTRRFIATGVMTAFMFVGIASMNAQDLTLSAEDMLYDAQGASITLDGDA</sequence>
<evidence type="ECO:0000313" key="1">
    <source>
        <dbReference type="EMBL" id="SVA78753.1"/>
    </source>
</evidence>